<reference evidence="2" key="1">
    <citation type="submission" date="2018-02" db="EMBL/GenBank/DDBJ databases">
        <authorList>
            <person name="Cohen D.B."/>
            <person name="Kent A.D."/>
        </authorList>
    </citation>
    <scope>NUCLEOTIDE SEQUENCE</scope>
</reference>
<comment type="similarity">
    <text evidence="1">Belongs to the plant acyltransferase family.</text>
</comment>
<dbReference type="InterPro" id="IPR050317">
    <property type="entry name" value="Plant_Fungal_Acyltransferase"/>
</dbReference>
<accession>A0A2N9GQW8</accession>
<evidence type="ECO:0008006" key="3">
    <source>
        <dbReference type="Google" id="ProtNLM"/>
    </source>
</evidence>
<gene>
    <name evidence="2" type="ORF">FSB_LOCUS32729</name>
</gene>
<dbReference type="InterPro" id="IPR023213">
    <property type="entry name" value="CAT-like_dom_sf"/>
</dbReference>
<dbReference type="Gene3D" id="3.30.559.10">
    <property type="entry name" value="Chloramphenicol acetyltransferase-like domain"/>
    <property type="match status" value="2"/>
</dbReference>
<dbReference type="AlphaFoldDB" id="A0A2N9GQW8"/>
<organism evidence="2">
    <name type="scientific">Fagus sylvatica</name>
    <name type="common">Beechnut</name>
    <dbReference type="NCBI Taxonomy" id="28930"/>
    <lineage>
        <taxon>Eukaryota</taxon>
        <taxon>Viridiplantae</taxon>
        <taxon>Streptophyta</taxon>
        <taxon>Embryophyta</taxon>
        <taxon>Tracheophyta</taxon>
        <taxon>Spermatophyta</taxon>
        <taxon>Magnoliopsida</taxon>
        <taxon>eudicotyledons</taxon>
        <taxon>Gunneridae</taxon>
        <taxon>Pentapetalae</taxon>
        <taxon>rosids</taxon>
        <taxon>fabids</taxon>
        <taxon>Fagales</taxon>
        <taxon>Fagaceae</taxon>
        <taxon>Fagus</taxon>
    </lineage>
</organism>
<evidence type="ECO:0000256" key="1">
    <source>
        <dbReference type="ARBA" id="ARBA00009861"/>
    </source>
</evidence>
<dbReference type="PANTHER" id="PTHR31642">
    <property type="entry name" value="TRICHOTHECENE 3-O-ACETYLTRANSFERASE"/>
    <property type="match status" value="1"/>
</dbReference>
<protein>
    <recommendedName>
        <fullName evidence="3">Spermidine hydroxycinnamoyl transferase</fullName>
    </recommendedName>
</protein>
<evidence type="ECO:0000313" key="2">
    <source>
        <dbReference type="EMBL" id="SPD04847.1"/>
    </source>
</evidence>
<name>A0A2N9GQW8_FAGSY</name>
<sequence length="559" mass="63210">MGEYITTFSTFSGGKYSRNVINTTSNGNQSPVAVDQRLKVFLVYRGPTGSVPWTAVGFVFLELLKSALMEKFQSKDFRPAKDQPLFLLLSPIYKWYQYHFCYGRSNKIGVNWFPYLQTLLPKFHDVEEQGPPECWAVVVVVLESWWVDFSSLLSLDYVPAGAAVDCPLCRGSTVTTLSHPLRHSLRHWAAAGAAADRFSVTEFAVDRWTTRRGPLGGVEDQLSSTFSGLWLMLRWIIFFWIFTMSDAISHSVVDGQAVNSFINSWAKLARGENLGDDQIPFHDRTVLRSREPLMPPRFDHVEYTTKPPLLIGSMDSQAEQQKETSVTLLKVTSDQVESLRKIANQNMVMRLTRPYSKYEAIAGHMWRCACKARASNNRQSTRVRIGVEVRNRLKPALPRGYFGNAMFGTVTSNCLSGDLLSNPLSYASRKLREAIERMTDEYIRSALDFMASQKHIGWLRNNFHIRGYTNAPFLGNPNISIGSWINLPFYDADFGWGKPVYVGPGLLNIDGKSVIMPSPVADGSLIIALRLQTQYMDSFKKFFYADMDCKEPHAMSAKL</sequence>
<dbReference type="Pfam" id="PF02458">
    <property type="entry name" value="Transferase"/>
    <property type="match status" value="1"/>
</dbReference>
<dbReference type="PANTHER" id="PTHR31642:SF289">
    <property type="entry name" value="SPERMIDINE HYDROXYCINNAMOYL TRANSFERASE"/>
    <property type="match status" value="1"/>
</dbReference>
<dbReference type="GO" id="GO:0016747">
    <property type="term" value="F:acyltransferase activity, transferring groups other than amino-acyl groups"/>
    <property type="evidence" value="ECO:0007669"/>
    <property type="project" value="TreeGrafter"/>
</dbReference>
<proteinExistence type="inferred from homology"/>
<dbReference type="EMBL" id="OIVN01002581">
    <property type="protein sequence ID" value="SPD04847.1"/>
    <property type="molecule type" value="Genomic_DNA"/>
</dbReference>